<accession>A0ABS4PYD4</accession>
<proteinExistence type="predicted"/>
<evidence type="ECO:0000313" key="2">
    <source>
        <dbReference type="Proteomes" id="UP000741013"/>
    </source>
</evidence>
<gene>
    <name evidence="1" type="ORF">JOM49_005973</name>
</gene>
<comment type="caution">
    <text evidence="1">The sequence shown here is derived from an EMBL/GenBank/DDBJ whole genome shotgun (WGS) entry which is preliminary data.</text>
</comment>
<protein>
    <submittedName>
        <fullName evidence="1">Uncharacterized protein</fullName>
    </submittedName>
</protein>
<name>A0ABS4PYD4_9PSEU</name>
<dbReference type="Proteomes" id="UP000741013">
    <property type="component" value="Unassembled WGS sequence"/>
</dbReference>
<dbReference type="RefSeq" id="WP_209667463.1">
    <property type="nucleotide sequence ID" value="NZ_JAGGMS010000001.1"/>
</dbReference>
<organism evidence="1 2">
    <name type="scientific">Amycolatopsis magusensis</name>
    <dbReference type="NCBI Taxonomy" id="882444"/>
    <lineage>
        <taxon>Bacteria</taxon>
        <taxon>Bacillati</taxon>
        <taxon>Actinomycetota</taxon>
        <taxon>Actinomycetes</taxon>
        <taxon>Pseudonocardiales</taxon>
        <taxon>Pseudonocardiaceae</taxon>
        <taxon>Amycolatopsis</taxon>
    </lineage>
</organism>
<evidence type="ECO:0000313" key="1">
    <source>
        <dbReference type="EMBL" id="MBP2184447.1"/>
    </source>
</evidence>
<reference evidence="1 2" key="1">
    <citation type="submission" date="2021-03" db="EMBL/GenBank/DDBJ databases">
        <title>Sequencing the genomes of 1000 actinobacteria strains.</title>
        <authorList>
            <person name="Klenk H.-P."/>
        </authorList>
    </citation>
    <scope>NUCLEOTIDE SEQUENCE [LARGE SCALE GENOMIC DNA]</scope>
    <source>
        <strain evidence="1 2">DSM 45510</strain>
    </source>
</reference>
<sequence>MLPETLAALAAAGGTAFVEAMATDSWQSVKHQVVAFFARHGGAGGTATIEQALDADAQVVAEVGETERSQVRQELLPRWQGQLSRLLAENPAARSALQALITEIGTGGPSGKQTVNLVAGRDGYVNIQGNQTVTNHRGRHRR</sequence>
<keyword evidence="2" id="KW-1185">Reference proteome</keyword>
<dbReference type="EMBL" id="JAGGMS010000001">
    <property type="protein sequence ID" value="MBP2184447.1"/>
    <property type="molecule type" value="Genomic_DNA"/>
</dbReference>